<sequence>MIQLALYKAPGDLYDRLIRIWTRSPYSHCELVLADGRFASSSPRDGGVRAKLIEPDPAVWDFLPLPWVREEVIEELLQAEQGASYDWVGILGSQVLPVGIQSQTRWFCSEFCAQAIGLEQPQRYSPGSLSETMSWALKLDFNSLGS</sequence>
<dbReference type="RefSeq" id="WP_197873539.1">
    <property type="nucleotide sequence ID" value="NZ_JADTXM010000029.1"/>
</dbReference>
<dbReference type="EMBL" id="JADTXM010000029">
    <property type="protein sequence ID" value="MBH3441822.1"/>
    <property type="molecule type" value="Genomic_DNA"/>
</dbReference>
<proteinExistence type="predicted"/>
<dbReference type="Gene3D" id="3.90.1720.10">
    <property type="entry name" value="endopeptidase domain like (from Nostoc punctiforme)"/>
    <property type="match status" value="1"/>
</dbReference>
<organism evidence="1 2">
    <name type="scientific">Pseudomonas luteola</name>
    <dbReference type="NCBI Taxonomy" id="47886"/>
    <lineage>
        <taxon>Bacteria</taxon>
        <taxon>Pseudomonadati</taxon>
        <taxon>Pseudomonadota</taxon>
        <taxon>Gammaproteobacteria</taxon>
        <taxon>Pseudomonadales</taxon>
        <taxon>Pseudomonadaceae</taxon>
        <taxon>Pseudomonas</taxon>
    </lineage>
</organism>
<dbReference type="InterPro" id="IPR038765">
    <property type="entry name" value="Papain-like_cys_pep_sf"/>
</dbReference>
<comment type="caution">
    <text evidence="1">The sequence shown here is derived from an EMBL/GenBank/DDBJ whole genome shotgun (WGS) entry which is preliminary data.</text>
</comment>
<accession>A0ABS0MYN6</accession>
<evidence type="ECO:0008006" key="3">
    <source>
        <dbReference type="Google" id="ProtNLM"/>
    </source>
</evidence>
<dbReference type="SUPFAM" id="SSF54001">
    <property type="entry name" value="Cysteine proteinases"/>
    <property type="match status" value="1"/>
</dbReference>
<gene>
    <name evidence="1" type="ORF">I5Q09_24390</name>
</gene>
<name>A0ABS0MYN6_PSELU</name>
<evidence type="ECO:0000313" key="1">
    <source>
        <dbReference type="EMBL" id="MBH3441822.1"/>
    </source>
</evidence>
<dbReference type="Proteomes" id="UP000638986">
    <property type="component" value="Unassembled WGS sequence"/>
</dbReference>
<reference evidence="1 2" key="1">
    <citation type="submission" date="2020-11" db="EMBL/GenBank/DDBJ databases">
        <title>Enhanced detection system for hospital associated transmission using whole genome sequencing surveillance.</title>
        <authorList>
            <person name="Harrison L.H."/>
            <person name="Van Tyne D."/>
            <person name="Marsh J.W."/>
            <person name="Griffith M.P."/>
            <person name="Snyder D.J."/>
            <person name="Cooper V.S."/>
            <person name="Mustapha M."/>
        </authorList>
    </citation>
    <scope>NUCLEOTIDE SEQUENCE [LARGE SCALE GENOMIC DNA]</scope>
    <source>
        <strain evidence="1 2">PSB00013</strain>
    </source>
</reference>
<evidence type="ECO:0000313" key="2">
    <source>
        <dbReference type="Proteomes" id="UP000638986"/>
    </source>
</evidence>
<protein>
    <recommendedName>
        <fullName evidence="3">Enoyl-CoA hydratase</fullName>
    </recommendedName>
</protein>